<dbReference type="Proteomes" id="UP001642406">
    <property type="component" value="Unassembled WGS sequence"/>
</dbReference>
<dbReference type="PANTHER" id="PTHR10696">
    <property type="entry name" value="GAMMA-BUTYROBETAINE HYDROXYLASE-RELATED"/>
    <property type="match status" value="1"/>
</dbReference>
<evidence type="ECO:0000256" key="1">
    <source>
        <dbReference type="ARBA" id="ARBA00023002"/>
    </source>
</evidence>
<organism evidence="3 4">
    <name type="scientific">Sporothrix bragantina</name>
    <dbReference type="NCBI Taxonomy" id="671064"/>
    <lineage>
        <taxon>Eukaryota</taxon>
        <taxon>Fungi</taxon>
        <taxon>Dikarya</taxon>
        <taxon>Ascomycota</taxon>
        <taxon>Pezizomycotina</taxon>
        <taxon>Sordariomycetes</taxon>
        <taxon>Sordariomycetidae</taxon>
        <taxon>Ophiostomatales</taxon>
        <taxon>Ophiostomataceae</taxon>
        <taxon>Sporothrix</taxon>
    </lineage>
</organism>
<dbReference type="SUPFAM" id="SSF51197">
    <property type="entry name" value="Clavaminate synthase-like"/>
    <property type="match status" value="1"/>
</dbReference>
<protein>
    <recommendedName>
        <fullName evidence="2">TauD/TfdA-like domain-containing protein</fullName>
    </recommendedName>
</protein>
<sequence length="391" mass="43506">MSATVASSVAAGVPSSGHTSSILIIEFTPFAVEGQRSIDGNAFPLALKLSEASEKAAPSLPAVKEHIQELARDGTIRSLLNQHGVLFFRGLPLKTGEDLSFLVDAFGFREEHQEIGLSGARSSVTKYIKTASELPGTVSMHFHNEYARTNHFPEIVFFFSERVPEQGGQTPLLSSVELYDRLEKELPEFVKELEEKGKSLHLCVIGRQYYPSKHDPEAPAVGYNWQDSYGFNIKEGDSLEVQHAKIEKILREENQATAEWQPDEYGGRLHVVQHVPAIRTIRSSGKRSFFNGLSGVYGNAKRSGSLLPPHKVQNGPGYKLPSSYGDGSPIPDEYHERLIEIQDEIAFLVPWQEGDVAVVNNYTVQHSRTKFVGNRSVLVSLWDDIDDFVRE</sequence>
<dbReference type="InterPro" id="IPR050411">
    <property type="entry name" value="AlphaKG_dependent_hydroxylases"/>
</dbReference>
<evidence type="ECO:0000259" key="2">
    <source>
        <dbReference type="Pfam" id="PF02668"/>
    </source>
</evidence>
<dbReference type="PANTHER" id="PTHR10696:SF21">
    <property type="entry name" value="TAUD_TFDA-LIKE DOMAIN-CONTAINING PROTEIN"/>
    <property type="match status" value="1"/>
</dbReference>
<dbReference type="EMBL" id="CAWUHC010000017">
    <property type="protein sequence ID" value="CAK7216284.1"/>
    <property type="molecule type" value="Genomic_DNA"/>
</dbReference>
<dbReference type="Gene3D" id="3.60.130.10">
    <property type="entry name" value="Clavaminate synthase-like"/>
    <property type="match status" value="1"/>
</dbReference>
<accession>A0ABP0BAL7</accession>
<reference evidence="3 4" key="1">
    <citation type="submission" date="2024-01" db="EMBL/GenBank/DDBJ databases">
        <authorList>
            <person name="Allen C."/>
            <person name="Tagirdzhanova G."/>
        </authorList>
    </citation>
    <scope>NUCLEOTIDE SEQUENCE [LARGE SCALE GENOMIC DNA]</scope>
</reference>
<dbReference type="Pfam" id="PF02668">
    <property type="entry name" value="TauD"/>
    <property type="match status" value="1"/>
</dbReference>
<gene>
    <name evidence="3" type="ORF">SBRCBS47491_002772</name>
</gene>
<evidence type="ECO:0000313" key="4">
    <source>
        <dbReference type="Proteomes" id="UP001642406"/>
    </source>
</evidence>
<feature type="domain" description="TauD/TfdA-like" evidence="2">
    <location>
        <begin position="73"/>
        <end position="380"/>
    </location>
</feature>
<evidence type="ECO:0000313" key="3">
    <source>
        <dbReference type="EMBL" id="CAK7216284.1"/>
    </source>
</evidence>
<name>A0ABP0BAL7_9PEZI</name>
<dbReference type="InterPro" id="IPR003819">
    <property type="entry name" value="TauD/TfdA-like"/>
</dbReference>
<keyword evidence="1" id="KW-0560">Oxidoreductase</keyword>
<proteinExistence type="predicted"/>
<dbReference type="InterPro" id="IPR042098">
    <property type="entry name" value="TauD-like_sf"/>
</dbReference>
<keyword evidence="4" id="KW-1185">Reference proteome</keyword>
<comment type="caution">
    <text evidence="3">The sequence shown here is derived from an EMBL/GenBank/DDBJ whole genome shotgun (WGS) entry which is preliminary data.</text>
</comment>